<evidence type="ECO:0000256" key="2">
    <source>
        <dbReference type="ARBA" id="ARBA00022685"/>
    </source>
</evidence>
<dbReference type="InterPro" id="IPR036438">
    <property type="entry name" value="Insulin-like_sf"/>
</dbReference>
<dbReference type="PANTHER" id="PTHR13647">
    <property type="entry name" value="INSULIN-LIKE PEPTIDE 2-RELATED"/>
    <property type="match status" value="1"/>
</dbReference>
<keyword evidence="4" id="KW-1015">Disulfide bond</keyword>
<dbReference type="OrthoDB" id="6330326at2759"/>
<dbReference type="Gene3D" id="1.10.100.10">
    <property type="entry name" value="Insulin-like"/>
    <property type="match status" value="1"/>
</dbReference>
<protein>
    <submittedName>
        <fullName evidence="7">LIRP</fullName>
    </submittedName>
</protein>
<sequence>MRTILLRLTVIGMICSWALPDSQLGVRKRETAYRYCGPNLANILRLICNGSYHTDEDWKRNGGSIQKKQEHDKELDFWTPPEAAMEQFPFRTWWMANQFSNRVFRRQRRDAGIVEECCVFKGCTISELSEYCAES</sequence>
<dbReference type="GO" id="GO:0005576">
    <property type="term" value="C:extracellular region"/>
    <property type="evidence" value="ECO:0007669"/>
    <property type="project" value="InterPro"/>
</dbReference>
<dbReference type="STRING" id="136037.A0A067R817"/>
<name>A0A067R817_ZOONE</name>
<evidence type="ECO:0000313" key="8">
    <source>
        <dbReference type="Proteomes" id="UP000027135"/>
    </source>
</evidence>
<keyword evidence="8" id="KW-1185">Reference proteome</keyword>
<dbReference type="Pfam" id="PF00049">
    <property type="entry name" value="Insulin"/>
    <property type="match status" value="1"/>
</dbReference>
<feature type="chain" id="PRO_5001648052" evidence="5">
    <location>
        <begin position="21"/>
        <end position="135"/>
    </location>
</feature>
<accession>A0A067R817</accession>
<proteinExistence type="predicted"/>
<dbReference type="InterPro" id="IPR016179">
    <property type="entry name" value="Insulin-like"/>
</dbReference>
<dbReference type="InParanoid" id="A0A067R817"/>
<gene>
    <name evidence="7" type="ORF">L798_05145</name>
</gene>
<dbReference type="EMBL" id="KK852637">
    <property type="protein sequence ID" value="KDR19689.1"/>
    <property type="molecule type" value="Genomic_DNA"/>
</dbReference>
<dbReference type="eggNOG" id="ENOG502T8I1">
    <property type="taxonomic scope" value="Eukaryota"/>
</dbReference>
<evidence type="ECO:0000313" key="7">
    <source>
        <dbReference type="EMBL" id="KDR19689.1"/>
    </source>
</evidence>
<dbReference type="PANTHER" id="PTHR13647:SF4">
    <property type="entry name" value="INSULIN-LIKE PEPTIDE 1-RELATED"/>
    <property type="match status" value="1"/>
</dbReference>
<dbReference type="Proteomes" id="UP000027135">
    <property type="component" value="Unassembled WGS sequence"/>
</dbReference>
<evidence type="ECO:0000256" key="3">
    <source>
        <dbReference type="ARBA" id="ARBA00022729"/>
    </source>
</evidence>
<keyword evidence="3 5" id="KW-0732">Signal</keyword>
<evidence type="ECO:0000256" key="4">
    <source>
        <dbReference type="ARBA" id="ARBA00023157"/>
    </source>
</evidence>
<dbReference type="SMART" id="SM00078">
    <property type="entry name" value="IlGF"/>
    <property type="match status" value="1"/>
</dbReference>
<evidence type="ECO:0000256" key="5">
    <source>
        <dbReference type="SAM" id="SignalP"/>
    </source>
</evidence>
<feature type="domain" description="Insulin-like" evidence="6">
    <location>
        <begin position="33"/>
        <end position="132"/>
    </location>
</feature>
<dbReference type="GO" id="GO:0005179">
    <property type="term" value="F:hormone activity"/>
    <property type="evidence" value="ECO:0007669"/>
    <property type="project" value="InterPro"/>
</dbReference>
<comment type="subunit">
    <text evidence="1">Heterodimer of a B chain and an A chain linked by two disulfide bonds.</text>
</comment>
<dbReference type="SUPFAM" id="SSF56994">
    <property type="entry name" value="Insulin-like"/>
    <property type="match status" value="1"/>
</dbReference>
<dbReference type="FunCoup" id="A0A067R817">
    <property type="interactions" value="173"/>
</dbReference>
<evidence type="ECO:0000259" key="6">
    <source>
        <dbReference type="SMART" id="SM00078"/>
    </source>
</evidence>
<feature type="signal peptide" evidence="5">
    <location>
        <begin position="1"/>
        <end position="20"/>
    </location>
</feature>
<evidence type="ECO:0000256" key="1">
    <source>
        <dbReference type="ARBA" id="ARBA00011207"/>
    </source>
</evidence>
<keyword evidence="2" id="KW-0165">Cleavage on pair of basic residues</keyword>
<reference evidence="7 8" key="1">
    <citation type="journal article" date="2014" name="Nat. Commun.">
        <title>Molecular traces of alternative social organization in a termite genome.</title>
        <authorList>
            <person name="Terrapon N."/>
            <person name="Li C."/>
            <person name="Robertson H.M."/>
            <person name="Ji L."/>
            <person name="Meng X."/>
            <person name="Booth W."/>
            <person name="Chen Z."/>
            <person name="Childers C.P."/>
            <person name="Glastad K.M."/>
            <person name="Gokhale K."/>
            <person name="Gowin J."/>
            <person name="Gronenberg W."/>
            <person name="Hermansen R.A."/>
            <person name="Hu H."/>
            <person name="Hunt B.G."/>
            <person name="Huylmans A.K."/>
            <person name="Khalil S.M."/>
            <person name="Mitchell R.D."/>
            <person name="Munoz-Torres M.C."/>
            <person name="Mustard J.A."/>
            <person name="Pan H."/>
            <person name="Reese J.T."/>
            <person name="Scharf M.E."/>
            <person name="Sun F."/>
            <person name="Vogel H."/>
            <person name="Xiao J."/>
            <person name="Yang W."/>
            <person name="Yang Z."/>
            <person name="Yang Z."/>
            <person name="Zhou J."/>
            <person name="Zhu J."/>
            <person name="Brent C.S."/>
            <person name="Elsik C.G."/>
            <person name="Goodisman M.A."/>
            <person name="Liberles D.A."/>
            <person name="Roe R.M."/>
            <person name="Vargo E.L."/>
            <person name="Vilcinskas A."/>
            <person name="Wang J."/>
            <person name="Bornberg-Bauer E."/>
            <person name="Korb J."/>
            <person name="Zhang G."/>
            <person name="Liebig J."/>
        </authorList>
    </citation>
    <scope>NUCLEOTIDE SEQUENCE [LARGE SCALE GENOMIC DNA]</scope>
    <source>
        <tissue evidence="7">Whole organism</tissue>
    </source>
</reference>
<organism evidence="7 8">
    <name type="scientific">Zootermopsis nevadensis</name>
    <name type="common">Dampwood termite</name>
    <dbReference type="NCBI Taxonomy" id="136037"/>
    <lineage>
        <taxon>Eukaryota</taxon>
        <taxon>Metazoa</taxon>
        <taxon>Ecdysozoa</taxon>
        <taxon>Arthropoda</taxon>
        <taxon>Hexapoda</taxon>
        <taxon>Insecta</taxon>
        <taxon>Pterygota</taxon>
        <taxon>Neoptera</taxon>
        <taxon>Polyneoptera</taxon>
        <taxon>Dictyoptera</taxon>
        <taxon>Blattodea</taxon>
        <taxon>Blattoidea</taxon>
        <taxon>Termitoidae</taxon>
        <taxon>Termopsidae</taxon>
        <taxon>Zootermopsis</taxon>
    </lineage>
</organism>
<dbReference type="AlphaFoldDB" id="A0A067R817"/>